<name>A0A2U7UCV1_9VIRU</name>
<dbReference type="EMBL" id="MG011690">
    <property type="protein sequence ID" value="AVK76266.1"/>
    <property type="molecule type" value="Genomic_DNA"/>
</dbReference>
<evidence type="ECO:0000313" key="1">
    <source>
        <dbReference type="EMBL" id="AVK76266.1"/>
    </source>
</evidence>
<sequence>MMRKSEGNFPFDAGKEMLARATMDMYRQIERDQSWLERKMSELFGSLLKRLLDGQVKELKLMCSAHKRCVWRLVLGPLALVGEHSSRTASLIEDSNDSFTVRGTLDNGRMYHLTVKEKHGELSADLAVIKHGKATYQKVCTYDAVKRKHKRKIN</sequence>
<proteinExistence type="predicted"/>
<accession>A0A2U7UCV1</accession>
<gene>
    <name evidence="1" type="ORF">pneo_cds_659</name>
</gene>
<dbReference type="RefSeq" id="YP_009482269.1">
    <property type="nucleotide sequence ID" value="NC_037666.1"/>
</dbReference>
<organism evidence="1">
    <name type="scientific">Pandoravirus neocaledonia</name>
    <dbReference type="NCBI Taxonomy" id="2107708"/>
    <lineage>
        <taxon>Viruses</taxon>
        <taxon>Pandoravirus</taxon>
    </lineage>
</organism>
<dbReference type="GeneID" id="36842241"/>
<dbReference type="Proteomes" id="UP000249287">
    <property type="component" value="Segment"/>
</dbReference>
<dbReference type="KEGG" id="vg:36842241"/>
<reference evidence="1" key="1">
    <citation type="journal article" date="2018" name="Nat. Commun.">
        <title>Diversity and evolution of the emerging Pandoraviridae family.</title>
        <authorList>
            <person name="Legendre M."/>
            <person name="Fabre E."/>
            <person name="Poirot O."/>
            <person name="Jeudy S."/>
            <person name="Lartigue A."/>
            <person name="Alempic J.M."/>
            <person name="Beucher L."/>
            <person name="Philippe N."/>
            <person name="Bertaux L."/>
            <person name="Christo-Foroux E."/>
            <person name="Labadie K."/>
            <person name="Coute Y."/>
            <person name="Abergel C."/>
            <person name="Claverie J.M."/>
        </authorList>
    </citation>
    <scope>NUCLEOTIDE SEQUENCE [LARGE SCALE GENOMIC DNA]</scope>
    <source>
        <strain evidence="1">Neocaledonia</strain>
    </source>
</reference>
<protein>
    <submittedName>
        <fullName evidence="1">Uncharacterized protein</fullName>
    </submittedName>
</protein>